<dbReference type="Proteomes" id="UP000414136">
    <property type="component" value="Unassembled WGS sequence"/>
</dbReference>
<dbReference type="Pfam" id="PF12802">
    <property type="entry name" value="MarR_2"/>
    <property type="match status" value="1"/>
</dbReference>
<dbReference type="PANTHER" id="PTHR33164:SF104">
    <property type="entry name" value="TRANSCRIPTIONAL REGULATORY PROTEIN"/>
    <property type="match status" value="1"/>
</dbReference>
<dbReference type="OrthoDB" id="273614at2"/>
<dbReference type="InterPro" id="IPR036388">
    <property type="entry name" value="WH-like_DNA-bd_sf"/>
</dbReference>
<accession>A0A5E4ZH85</accession>
<reference evidence="2 3" key="1">
    <citation type="submission" date="2019-08" db="EMBL/GenBank/DDBJ databases">
        <authorList>
            <person name="Peeters C."/>
        </authorList>
    </citation>
    <scope>NUCLEOTIDE SEQUENCE [LARGE SCALE GENOMIC DNA]</scope>
    <source>
        <strain evidence="2 3">LMG 31118</strain>
    </source>
</reference>
<evidence type="ECO:0000313" key="3">
    <source>
        <dbReference type="Proteomes" id="UP000414136"/>
    </source>
</evidence>
<dbReference type="PANTHER" id="PTHR33164">
    <property type="entry name" value="TRANSCRIPTIONAL REGULATOR, MARR FAMILY"/>
    <property type="match status" value="1"/>
</dbReference>
<organism evidence="2 3">
    <name type="scientific">Pandoraea captiosa</name>
    <dbReference type="NCBI Taxonomy" id="2508302"/>
    <lineage>
        <taxon>Bacteria</taxon>
        <taxon>Pseudomonadati</taxon>
        <taxon>Pseudomonadota</taxon>
        <taxon>Betaproteobacteria</taxon>
        <taxon>Burkholderiales</taxon>
        <taxon>Burkholderiaceae</taxon>
        <taxon>Pandoraea</taxon>
    </lineage>
</organism>
<dbReference type="SUPFAM" id="SSF46785">
    <property type="entry name" value="Winged helix' DNA-binding domain"/>
    <property type="match status" value="1"/>
</dbReference>
<dbReference type="InterPro" id="IPR000835">
    <property type="entry name" value="HTH_MarR-typ"/>
</dbReference>
<keyword evidence="3" id="KW-1185">Reference proteome</keyword>
<dbReference type="AlphaFoldDB" id="A0A5E4ZH85"/>
<dbReference type="RefSeq" id="WP_150621940.1">
    <property type="nucleotide sequence ID" value="NZ_CABPSQ010000001.1"/>
</dbReference>
<dbReference type="EMBL" id="CABPSQ010000001">
    <property type="protein sequence ID" value="VVE59882.1"/>
    <property type="molecule type" value="Genomic_DNA"/>
</dbReference>
<evidence type="ECO:0000313" key="2">
    <source>
        <dbReference type="EMBL" id="VVE59882.1"/>
    </source>
</evidence>
<dbReference type="InterPro" id="IPR039422">
    <property type="entry name" value="MarR/SlyA-like"/>
</dbReference>
<dbReference type="GO" id="GO:0006950">
    <property type="term" value="P:response to stress"/>
    <property type="evidence" value="ECO:0007669"/>
    <property type="project" value="TreeGrafter"/>
</dbReference>
<protein>
    <submittedName>
        <fullName evidence="2">MarR family transcriptional regulator</fullName>
    </submittedName>
</protein>
<feature type="domain" description="HTH marR-type" evidence="1">
    <location>
        <begin position="5"/>
        <end position="140"/>
    </location>
</feature>
<proteinExistence type="predicted"/>
<dbReference type="InterPro" id="IPR036390">
    <property type="entry name" value="WH_DNA-bd_sf"/>
</dbReference>
<dbReference type="PROSITE" id="PS50995">
    <property type="entry name" value="HTH_MARR_2"/>
    <property type="match status" value="1"/>
</dbReference>
<gene>
    <name evidence="2" type="ORF">PCA31118_00047</name>
</gene>
<dbReference type="Gene3D" id="1.10.10.10">
    <property type="entry name" value="Winged helix-like DNA-binding domain superfamily/Winged helix DNA-binding domain"/>
    <property type="match status" value="1"/>
</dbReference>
<sequence length="164" mass="18076">MPKYDIELLDSIRAASRQMVRELGFMQATLADTGYSASAVHAIMEIGARRSATSAHLGDHLMLDKSSVSRMVRKLLIAGELKETPSRDDAREKLLSLTPRGRRTLAAIHAFGRRQVSGALDHMSEAERDAVVRGLTIYARALQEVGLGERTARPPKARRRKDAA</sequence>
<name>A0A5E4ZH85_9BURK</name>
<evidence type="ECO:0000259" key="1">
    <source>
        <dbReference type="PROSITE" id="PS50995"/>
    </source>
</evidence>
<dbReference type="GO" id="GO:0003700">
    <property type="term" value="F:DNA-binding transcription factor activity"/>
    <property type="evidence" value="ECO:0007669"/>
    <property type="project" value="InterPro"/>
</dbReference>
<dbReference type="SMART" id="SM00347">
    <property type="entry name" value="HTH_MARR"/>
    <property type="match status" value="1"/>
</dbReference>